<keyword evidence="3" id="KW-0731">Sigma factor</keyword>
<keyword evidence="2" id="KW-0805">Transcription regulation</keyword>
<proteinExistence type="inferred from homology"/>
<dbReference type="Gene3D" id="1.10.10.10">
    <property type="entry name" value="Winged helix-like DNA-binding domain superfamily/Winged helix DNA-binding domain"/>
    <property type="match status" value="1"/>
</dbReference>
<dbReference type="Pfam" id="PF04542">
    <property type="entry name" value="Sigma70_r2"/>
    <property type="match status" value="1"/>
</dbReference>
<dbReference type="InterPro" id="IPR039425">
    <property type="entry name" value="RNA_pol_sigma-70-like"/>
</dbReference>
<dbReference type="InterPro" id="IPR007627">
    <property type="entry name" value="RNA_pol_sigma70_r2"/>
</dbReference>
<feature type="domain" description="RNA polymerase sigma-70 region 2" evidence="7">
    <location>
        <begin position="17"/>
        <end position="79"/>
    </location>
</feature>
<dbReference type="NCBIfam" id="TIGR02937">
    <property type="entry name" value="sigma70-ECF"/>
    <property type="match status" value="1"/>
</dbReference>
<dbReference type="InterPro" id="IPR036388">
    <property type="entry name" value="WH-like_DNA-bd_sf"/>
</dbReference>
<evidence type="ECO:0000313" key="10">
    <source>
        <dbReference type="Proteomes" id="UP001499854"/>
    </source>
</evidence>
<dbReference type="RefSeq" id="WP_344660832.1">
    <property type="nucleotide sequence ID" value="NZ_BAAAQM010000045.1"/>
</dbReference>
<evidence type="ECO:0000256" key="4">
    <source>
        <dbReference type="ARBA" id="ARBA00023125"/>
    </source>
</evidence>
<dbReference type="InterPro" id="IPR013249">
    <property type="entry name" value="RNA_pol_sigma70_r4_t2"/>
</dbReference>
<keyword evidence="5" id="KW-0804">Transcription</keyword>
<dbReference type="InterPro" id="IPR014284">
    <property type="entry name" value="RNA_pol_sigma-70_dom"/>
</dbReference>
<accession>A0ABN2STF9</accession>
<evidence type="ECO:0000256" key="1">
    <source>
        <dbReference type="ARBA" id="ARBA00010641"/>
    </source>
</evidence>
<dbReference type="InterPro" id="IPR014325">
    <property type="entry name" value="RNA_pol_sigma-E_actinobac"/>
</dbReference>
<keyword evidence="10" id="KW-1185">Reference proteome</keyword>
<dbReference type="SUPFAM" id="SSF88659">
    <property type="entry name" value="Sigma3 and sigma4 domains of RNA polymerase sigma factors"/>
    <property type="match status" value="1"/>
</dbReference>
<dbReference type="Gene3D" id="1.10.1740.10">
    <property type="match status" value="1"/>
</dbReference>
<evidence type="ECO:0000259" key="7">
    <source>
        <dbReference type="Pfam" id="PF04542"/>
    </source>
</evidence>
<feature type="region of interest" description="Disordered" evidence="6">
    <location>
        <begin position="161"/>
        <end position="187"/>
    </location>
</feature>
<dbReference type="CDD" id="cd06171">
    <property type="entry name" value="Sigma70_r4"/>
    <property type="match status" value="1"/>
</dbReference>
<name>A0ABN2STF9_9ACTN</name>
<protein>
    <submittedName>
        <fullName evidence="9">SigE family RNA polymerase sigma factor</fullName>
    </submittedName>
</protein>
<evidence type="ECO:0000256" key="6">
    <source>
        <dbReference type="SAM" id="MobiDB-lite"/>
    </source>
</evidence>
<evidence type="ECO:0000256" key="2">
    <source>
        <dbReference type="ARBA" id="ARBA00023015"/>
    </source>
</evidence>
<evidence type="ECO:0000259" key="8">
    <source>
        <dbReference type="Pfam" id="PF08281"/>
    </source>
</evidence>
<evidence type="ECO:0000256" key="5">
    <source>
        <dbReference type="ARBA" id="ARBA00023163"/>
    </source>
</evidence>
<evidence type="ECO:0000256" key="3">
    <source>
        <dbReference type="ARBA" id="ARBA00023082"/>
    </source>
</evidence>
<sequence>MDEHDEAGFREYAVARQSHLRRVGFLLCGDWHLAEDLAQTTLVKLYAVWPRVRRGREVDAFARRVLYRTFLTETRRRRWHETPTEVLPDVAEREDPIAQRLVVRQALMTLPPKCRAVLLLRFWEDLSVEATADALGCGTGTVKSQTSRGLMLLRARLGDGDGDSALPGSRADTSATRTGFQDGGIQR</sequence>
<dbReference type="EMBL" id="BAAAQM010000045">
    <property type="protein sequence ID" value="GAA1991268.1"/>
    <property type="molecule type" value="Genomic_DNA"/>
</dbReference>
<dbReference type="PANTHER" id="PTHR43133">
    <property type="entry name" value="RNA POLYMERASE ECF-TYPE SIGMA FACTO"/>
    <property type="match status" value="1"/>
</dbReference>
<reference evidence="9 10" key="1">
    <citation type="journal article" date="2019" name="Int. J. Syst. Evol. Microbiol.">
        <title>The Global Catalogue of Microorganisms (GCM) 10K type strain sequencing project: providing services to taxonomists for standard genome sequencing and annotation.</title>
        <authorList>
            <consortium name="The Broad Institute Genomics Platform"/>
            <consortium name="The Broad Institute Genome Sequencing Center for Infectious Disease"/>
            <person name="Wu L."/>
            <person name="Ma J."/>
        </authorList>
    </citation>
    <scope>NUCLEOTIDE SEQUENCE [LARGE SCALE GENOMIC DNA]</scope>
    <source>
        <strain evidence="9 10">JCM 16013</strain>
    </source>
</reference>
<dbReference type="PANTHER" id="PTHR43133:SF50">
    <property type="entry name" value="ECF RNA POLYMERASE SIGMA FACTOR SIGM"/>
    <property type="match status" value="1"/>
</dbReference>
<feature type="domain" description="RNA polymerase sigma factor 70 region 4 type 2" evidence="8">
    <location>
        <begin position="102"/>
        <end position="151"/>
    </location>
</feature>
<gene>
    <name evidence="9" type="ORF">GCM10009838_63410</name>
</gene>
<organism evidence="9 10">
    <name type="scientific">Catenulispora subtropica</name>
    <dbReference type="NCBI Taxonomy" id="450798"/>
    <lineage>
        <taxon>Bacteria</taxon>
        <taxon>Bacillati</taxon>
        <taxon>Actinomycetota</taxon>
        <taxon>Actinomycetes</taxon>
        <taxon>Catenulisporales</taxon>
        <taxon>Catenulisporaceae</taxon>
        <taxon>Catenulispora</taxon>
    </lineage>
</organism>
<comment type="similarity">
    <text evidence="1">Belongs to the sigma-70 factor family. ECF subfamily.</text>
</comment>
<dbReference type="SUPFAM" id="SSF88946">
    <property type="entry name" value="Sigma2 domain of RNA polymerase sigma factors"/>
    <property type="match status" value="1"/>
</dbReference>
<dbReference type="InterPro" id="IPR013325">
    <property type="entry name" value="RNA_pol_sigma_r2"/>
</dbReference>
<evidence type="ECO:0000313" key="9">
    <source>
        <dbReference type="EMBL" id="GAA1991268.1"/>
    </source>
</evidence>
<dbReference type="Proteomes" id="UP001499854">
    <property type="component" value="Unassembled WGS sequence"/>
</dbReference>
<dbReference type="InterPro" id="IPR013324">
    <property type="entry name" value="RNA_pol_sigma_r3/r4-like"/>
</dbReference>
<dbReference type="NCBIfam" id="TIGR02983">
    <property type="entry name" value="SigE-fam_strep"/>
    <property type="match status" value="1"/>
</dbReference>
<dbReference type="Pfam" id="PF08281">
    <property type="entry name" value="Sigma70_r4_2"/>
    <property type="match status" value="1"/>
</dbReference>
<comment type="caution">
    <text evidence="9">The sequence shown here is derived from an EMBL/GenBank/DDBJ whole genome shotgun (WGS) entry which is preliminary data.</text>
</comment>
<keyword evidence="4" id="KW-0238">DNA-binding</keyword>